<evidence type="ECO:0000259" key="3">
    <source>
        <dbReference type="SMART" id="SM00062"/>
    </source>
</evidence>
<dbReference type="CDD" id="cd01009">
    <property type="entry name" value="PBP2_YfhD_N"/>
    <property type="match status" value="1"/>
</dbReference>
<keyword evidence="2" id="KW-1133">Transmembrane helix</keyword>
<dbReference type="Gene3D" id="3.40.190.10">
    <property type="entry name" value="Periplasmic binding protein-like II"/>
    <property type="match status" value="2"/>
</dbReference>
<reference evidence="4 5" key="1">
    <citation type="submission" date="2023-04" db="EMBL/GenBank/DDBJ databases">
        <title>Draft genome sequence of acteroides sedimenti strain YN3PY1.</title>
        <authorList>
            <person name="Yoshida N."/>
        </authorList>
    </citation>
    <scope>NUCLEOTIDE SEQUENCE [LARGE SCALE GENOMIC DNA]</scope>
    <source>
        <strain evidence="4 5">YN3PY1</strain>
    </source>
</reference>
<name>A0ABM8I7U7_9BACE</name>
<feature type="transmembrane region" description="Helical" evidence="2">
    <location>
        <begin position="12"/>
        <end position="29"/>
    </location>
</feature>
<gene>
    <name evidence="4" type="ORF">BSYN_04500</name>
</gene>
<dbReference type="Proteomes" id="UP001496674">
    <property type="component" value="Chromosome"/>
</dbReference>
<dbReference type="EMBL" id="AP028055">
    <property type="protein sequence ID" value="BEG98185.1"/>
    <property type="molecule type" value="Genomic_DNA"/>
</dbReference>
<evidence type="ECO:0000313" key="5">
    <source>
        <dbReference type="Proteomes" id="UP001496674"/>
    </source>
</evidence>
<dbReference type="PANTHER" id="PTHR35936">
    <property type="entry name" value="MEMBRANE-BOUND LYTIC MUREIN TRANSGLYCOSYLASE F"/>
    <property type="match status" value="1"/>
</dbReference>
<accession>A0ABM8I7U7</accession>
<dbReference type="Pfam" id="PF00497">
    <property type="entry name" value="SBP_bac_3"/>
    <property type="match status" value="1"/>
</dbReference>
<dbReference type="InterPro" id="IPR001638">
    <property type="entry name" value="Solute-binding_3/MltF_N"/>
</dbReference>
<dbReference type="PANTHER" id="PTHR35936:SF19">
    <property type="entry name" value="AMINO-ACID-BINDING PROTEIN YXEM-RELATED"/>
    <property type="match status" value="1"/>
</dbReference>
<keyword evidence="5" id="KW-1185">Reference proteome</keyword>
<dbReference type="SMART" id="SM00062">
    <property type="entry name" value="PBPb"/>
    <property type="match status" value="1"/>
</dbReference>
<dbReference type="SUPFAM" id="SSF53850">
    <property type="entry name" value="Periplasmic binding protein-like II"/>
    <property type="match status" value="1"/>
</dbReference>
<keyword evidence="2" id="KW-0472">Membrane</keyword>
<evidence type="ECO:0000313" key="4">
    <source>
        <dbReference type="EMBL" id="BEG98185.1"/>
    </source>
</evidence>
<proteinExistence type="predicted"/>
<organism evidence="4 5">
    <name type="scientific">Bacteroides sedimenti</name>
    <dbReference type="NCBI Taxonomy" id="2136147"/>
    <lineage>
        <taxon>Bacteria</taxon>
        <taxon>Pseudomonadati</taxon>
        <taxon>Bacteroidota</taxon>
        <taxon>Bacteroidia</taxon>
        <taxon>Bacteroidales</taxon>
        <taxon>Bacteroidaceae</taxon>
        <taxon>Bacteroides</taxon>
    </lineage>
</organism>
<keyword evidence="1" id="KW-0732">Signal</keyword>
<protein>
    <submittedName>
        <fullName evidence="4">Glutamine ABC transporter substrate-binding protein</fullName>
    </submittedName>
</protein>
<keyword evidence="2" id="KW-0812">Transmembrane</keyword>
<evidence type="ECO:0000256" key="1">
    <source>
        <dbReference type="ARBA" id="ARBA00022729"/>
    </source>
</evidence>
<sequence>MISHMQIKKNLKFLILIIITILIALYFNHNGPTKSTPRDYAEIKQSGVLRVVTEYNSLSYFVEGDSISGFQYELIKAFSKSQKLRLEITPEMSFDKRLKDLSDGKYDIIAYNMLVTSEQKDSLLLTSPILLSKQVLVQRKKDAKNPQYIKSQLDLAFKVLHVVKGSPSILRIRNLSNEIGDPIYIKEVEKYGSEQLLAMVAYGDINYAVCDESIALASIDSFPNLDIKTDISFTQFYSWGVSKKSPILLDSLNAWLKKFTKSPEYKQIYKRYYKD</sequence>
<evidence type="ECO:0000256" key="2">
    <source>
        <dbReference type="SAM" id="Phobius"/>
    </source>
</evidence>
<feature type="domain" description="Solute-binding protein family 3/N-terminal" evidence="3">
    <location>
        <begin position="48"/>
        <end position="275"/>
    </location>
</feature>